<comment type="caution">
    <text evidence="2">The sequence shown here is derived from an EMBL/GenBank/DDBJ whole genome shotgun (WGS) entry which is preliminary data.</text>
</comment>
<feature type="transmembrane region" description="Helical" evidence="1">
    <location>
        <begin position="51"/>
        <end position="75"/>
    </location>
</feature>
<dbReference type="EMBL" id="BMYK01000014">
    <property type="protein sequence ID" value="GHC91442.1"/>
    <property type="molecule type" value="Genomic_DNA"/>
</dbReference>
<gene>
    <name evidence="2" type="ORF">GCM10007320_40450</name>
</gene>
<feature type="transmembrane region" description="Helical" evidence="1">
    <location>
        <begin position="214"/>
        <end position="239"/>
    </location>
</feature>
<organism evidence="2 3">
    <name type="scientific">Pseudorhodoferax aquiterrae</name>
    <dbReference type="NCBI Taxonomy" id="747304"/>
    <lineage>
        <taxon>Bacteria</taxon>
        <taxon>Pseudomonadati</taxon>
        <taxon>Pseudomonadota</taxon>
        <taxon>Betaproteobacteria</taxon>
        <taxon>Burkholderiales</taxon>
        <taxon>Comamonadaceae</taxon>
    </lineage>
</organism>
<keyword evidence="1" id="KW-1133">Transmembrane helix</keyword>
<name>A0ABQ3G5K7_9BURK</name>
<feature type="transmembrane region" description="Helical" evidence="1">
    <location>
        <begin position="20"/>
        <end position="39"/>
    </location>
</feature>
<dbReference type="Proteomes" id="UP000626210">
    <property type="component" value="Unassembled WGS sequence"/>
</dbReference>
<evidence type="ECO:0000256" key="1">
    <source>
        <dbReference type="SAM" id="Phobius"/>
    </source>
</evidence>
<accession>A0ABQ3G5K7</accession>
<sequence length="254" mass="27954">MHRGDLPCDARWHGLRRLQLWLSAGYVFGCAFRSVVPVYDIPRLVMVDAPWSNALVGRSVATLAELCFAAQWALMLQDTTRGGDRPVARLVALQIVPLILVAECFSWYSVLSTSNLGHTIEESLWGLCAALVALCLATLWPRVAPAQRPVLALWVAAAAAYALYMFAVDVPMYWQRWLADEAAGRAYLGLGAGVADMAGRVVVSTQWADWKTEVVWMTLYFSVGVWASIGLVHAPRLALQAQARRTRPSQKIAA</sequence>
<keyword evidence="3" id="KW-1185">Reference proteome</keyword>
<evidence type="ECO:0000313" key="2">
    <source>
        <dbReference type="EMBL" id="GHC91442.1"/>
    </source>
</evidence>
<protein>
    <submittedName>
        <fullName evidence="2">Uncharacterized protein</fullName>
    </submittedName>
</protein>
<feature type="transmembrane region" description="Helical" evidence="1">
    <location>
        <begin position="150"/>
        <end position="168"/>
    </location>
</feature>
<evidence type="ECO:0000313" key="3">
    <source>
        <dbReference type="Proteomes" id="UP000626210"/>
    </source>
</evidence>
<reference evidence="3" key="1">
    <citation type="journal article" date="2019" name="Int. J. Syst. Evol. Microbiol.">
        <title>The Global Catalogue of Microorganisms (GCM) 10K type strain sequencing project: providing services to taxonomists for standard genome sequencing and annotation.</title>
        <authorList>
            <consortium name="The Broad Institute Genomics Platform"/>
            <consortium name="The Broad Institute Genome Sequencing Center for Infectious Disease"/>
            <person name="Wu L."/>
            <person name="Ma J."/>
        </authorList>
    </citation>
    <scope>NUCLEOTIDE SEQUENCE [LARGE SCALE GENOMIC DNA]</scope>
    <source>
        <strain evidence="3">KCTC 23314</strain>
    </source>
</reference>
<feature type="transmembrane region" description="Helical" evidence="1">
    <location>
        <begin position="123"/>
        <end position="143"/>
    </location>
</feature>
<proteinExistence type="predicted"/>
<feature type="transmembrane region" description="Helical" evidence="1">
    <location>
        <begin position="87"/>
        <end position="111"/>
    </location>
</feature>
<keyword evidence="1" id="KW-0472">Membrane</keyword>
<keyword evidence="1" id="KW-0812">Transmembrane</keyword>